<dbReference type="PANTHER" id="PTHR11360:SF284">
    <property type="entry name" value="EG:103B4.3 PROTEIN-RELATED"/>
    <property type="match status" value="1"/>
</dbReference>
<dbReference type="InterPro" id="IPR050327">
    <property type="entry name" value="Proton-linked_MCT"/>
</dbReference>
<feature type="transmembrane region" description="Helical" evidence="4">
    <location>
        <begin position="385"/>
        <end position="403"/>
    </location>
</feature>
<evidence type="ECO:0000313" key="6">
    <source>
        <dbReference type="EMBL" id="OBX35711.1"/>
    </source>
</evidence>
<dbReference type="InterPro" id="IPR011701">
    <property type="entry name" value="MFS"/>
</dbReference>
<dbReference type="SUPFAM" id="SSF103473">
    <property type="entry name" value="MFS general substrate transporter"/>
    <property type="match status" value="1"/>
</dbReference>
<keyword evidence="2 4" id="KW-1133">Transmembrane helix</keyword>
<feature type="transmembrane region" description="Helical" evidence="4">
    <location>
        <begin position="86"/>
        <end position="104"/>
    </location>
</feature>
<feature type="transmembrane region" description="Helical" evidence="4">
    <location>
        <begin position="51"/>
        <end position="74"/>
    </location>
</feature>
<accession>A0A1B8P0B7</accession>
<evidence type="ECO:0000256" key="2">
    <source>
        <dbReference type="ARBA" id="ARBA00022989"/>
    </source>
</evidence>
<reference evidence="6 7" key="1">
    <citation type="submission" date="2016-06" db="EMBL/GenBank/DDBJ databases">
        <title>Genome sequence of halotolerant plant growth promoting strain of Halomonas elongata HEK1 isolated from salterns of Rann of Kutch, Gujarat, India.</title>
        <authorList>
            <person name="Gaba S."/>
            <person name="Singh R.N."/>
            <person name="Abrol S."/>
            <person name="Kaushik R."/>
            <person name="Saxena A.K."/>
        </authorList>
    </citation>
    <scope>NUCLEOTIDE SEQUENCE [LARGE SCALE GENOMIC DNA]</scope>
    <source>
        <strain evidence="6 7">HEK1</strain>
    </source>
</reference>
<evidence type="ECO:0000313" key="7">
    <source>
        <dbReference type="Proteomes" id="UP000092504"/>
    </source>
</evidence>
<dbReference type="CDD" id="cd17355">
    <property type="entry name" value="MFS_YcxA_like"/>
    <property type="match status" value="1"/>
</dbReference>
<dbReference type="AlphaFoldDB" id="A0A1B8P0B7"/>
<organism evidence="6 7">
    <name type="scientific">Halomonas elongata</name>
    <dbReference type="NCBI Taxonomy" id="2746"/>
    <lineage>
        <taxon>Bacteria</taxon>
        <taxon>Pseudomonadati</taxon>
        <taxon>Pseudomonadota</taxon>
        <taxon>Gammaproteobacteria</taxon>
        <taxon>Oceanospirillales</taxon>
        <taxon>Halomonadaceae</taxon>
        <taxon>Halomonas</taxon>
    </lineage>
</organism>
<dbReference type="InterPro" id="IPR036259">
    <property type="entry name" value="MFS_trans_sf"/>
</dbReference>
<evidence type="ECO:0000256" key="1">
    <source>
        <dbReference type="ARBA" id="ARBA00022692"/>
    </source>
</evidence>
<feature type="transmembrane region" description="Helical" evidence="4">
    <location>
        <begin position="16"/>
        <end position="39"/>
    </location>
</feature>
<dbReference type="Gene3D" id="1.20.1250.20">
    <property type="entry name" value="MFS general substrate transporter like domains"/>
    <property type="match status" value="2"/>
</dbReference>
<dbReference type="Proteomes" id="UP000092504">
    <property type="component" value="Unassembled WGS sequence"/>
</dbReference>
<dbReference type="GO" id="GO:0022857">
    <property type="term" value="F:transmembrane transporter activity"/>
    <property type="evidence" value="ECO:0007669"/>
    <property type="project" value="InterPro"/>
</dbReference>
<dbReference type="EMBL" id="MAJD01000001">
    <property type="protein sequence ID" value="OBX35711.1"/>
    <property type="molecule type" value="Genomic_DNA"/>
</dbReference>
<keyword evidence="1 4" id="KW-0812">Transmembrane</keyword>
<proteinExistence type="predicted"/>
<feature type="transmembrane region" description="Helical" evidence="4">
    <location>
        <begin position="293"/>
        <end position="315"/>
    </location>
</feature>
<feature type="transmembrane region" description="Helical" evidence="4">
    <location>
        <begin position="110"/>
        <end position="131"/>
    </location>
</feature>
<evidence type="ECO:0000256" key="4">
    <source>
        <dbReference type="SAM" id="Phobius"/>
    </source>
</evidence>
<dbReference type="InterPro" id="IPR020846">
    <property type="entry name" value="MFS_dom"/>
</dbReference>
<feature type="transmembrane region" description="Helical" evidence="4">
    <location>
        <begin position="321"/>
        <end position="342"/>
    </location>
</feature>
<name>A0A1B8P0B7_HALEL</name>
<dbReference type="PROSITE" id="PS50850">
    <property type="entry name" value="MFS"/>
    <property type="match status" value="1"/>
</dbReference>
<protein>
    <submittedName>
        <fullName evidence="6">Major facilitator superfamily protein</fullName>
    </submittedName>
</protein>
<feature type="transmembrane region" description="Helical" evidence="4">
    <location>
        <begin position="228"/>
        <end position="247"/>
    </location>
</feature>
<evidence type="ECO:0000259" key="5">
    <source>
        <dbReference type="PROSITE" id="PS50850"/>
    </source>
</evidence>
<feature type="transmembrane region" description="Helical" evidence="4">
    <location>
        <begin position="138"/>
        <end position="159"/>
    </location>
</feature>
<gene>
    <name evidence="6" type="ORF">A8U91_00045</name>
</gene>
<feature type="transmembrane region" description="Helical" evidence="4">
    <location>
        <begin position="267"/>
        <end position="286"/>
    </location>
</feature>
<feature type="transmembrane region" description="Helical" evidence="4">
    <location>
        <begin position="354"/>
        <end position="373"/>
    </location>
</feature>
<keyword evidence="3 4" id="KW-0472">Membrane</keyword>
<sequence>MNEASSPRMLRDSHRYTALAIAAFTILTAGSFATLAGLLTTSLVQDLGWTIAAISPGVALNMVLYGAAAPFGIYAMEKYGIRRITICALVLLMVGALLPLYKSILVFNLAWGGVVGLGCGTLTMAYGALVARIWFEKTGLATGVLTASAVLGQFVLLPLWAEVAERYGWEYTLIGCSLLALITLVLNLLVLTEKKTRVNAVTAVKIQERGGVREVIDVLMRVVKSKTFWLIAIAFAICGATTNGLMWSSFIPAAAEHGLAASEASTVLLVIGLFNVPGTIFAGWASDRINQHLVLAFVFAARGATFLWLPLIWASELDPNLMIFGVLFGIFDVATVPPVINLCNKIFGERGPSVFSWINVFHQVGAGMIAMTASGLKSLTGTYQGIWLLAAVLCFLAIFVVFVERCYSKILDGSCKSVTNL</sequence>
<feature type="transmembrane region" description="Helical" evidence="4">
    <location>
        <begin position="171"/>
        <end position="191"/>
    </location>
</feature>
<evidence type="ECO:0000256" key="3">
    <source>
        <dbReference type="ARBA" id="ARBA00023136"/>
    </source>
</evidence>
<dbReference type="Pfam" id="PF07690">
    <property type="entry name" value="MFS_1"/>
    <property type="match status" value="1"/>
</dbReference>
<feature type="domain" description="Major facilitator superfamily (MFS) profile" evidence="5">
    <location>
        <begin position="17"/>
        <end position="409"/>
    </location>
</feature>
<dbReference type="PANTHER" id="PTHR11360">
    <property type="entry name" value="MONOCARBOXYLATE TRANSPORTER"/>
    <property type="match status" value="1"/>
</dbReference>
<comment type="caution">
    <text evidence="6">The sequence shown here is derived from an EMBL/GenBank/DDBJ whole genome shotgun (WGS) entry which is preliminary data.</text>
</comment>